<dbReference type="EMBL" id="JACEIK010003093">
    <property type="protein sequence ID" value="MCD9640256.1"/>
    <property type="molecule type" value="Genomic_DNA"/>
</dbReference>
<evidence type="ECO:0000313" key="1">
    <source>
        <dbReference type="EMBL" id="MCD9640256.1"/>
    </source>
</evidence>
<protein>
    <submittedName>
        <fullName evidence="1">Uncharacterized protein</fullName>
    </submittedName>
</protein>
<name>A0ABS8UZK9_DATST</name>
<dbReference type="Proteomes" id="UP000823775">
    <property type="component" value="Unassembled WGS sequence"/>
</dbReference>
<gene>
    <name evidence="1" type="ORF">HAX54_025457</name>
</gene>
<comment type="caution">
    <text evidence="1">The sequence shown here is derived from an EMBL/GenBank/DDBJ whole genome shotgun (WGS) entry which is preliminary data.</text>
</comment>
<reference evidence="1 2" key="1">
    <citation type="journal article" date="2021" name="BMC Genomics">
        <title>Datura genome reveals duplications of psychoactive alkaloid biosynthetic genes and high mutation rate following tissue culture.</title>
        <authorList>
            <person name="Rajewski A."/>
            <person name="Carter-House D."/>
            <person name="Stajich J."/>
            <person name="Litt A."/>
        </authorList>
    </citation>
    <scope>NUCLEOTIDE SEQUENCE [LARGE SCALE GENOMIC DNA]</scope>
    <source>
        <strain evidence="1">AR-01</strain>
    </source>
</reference>
<proteinExistence type="predicted"/>
<organism evidence="1 2">
    <name type="scientific">Datura stramonium</name>
    <name type="common">Jimsonweed</name>
    <name type="synonym">Common thornapple</name>
    <dbReference type="NCBI Taxonomy" id="4076"/>
    <lineage>
        <taxon>Eukaryota</taxon>
        <taxon>Viridiplantae</taxon>
        <taxon>Streptophyta</taxon>
        <taxon>Embryophyta</taxon>
        <taxon>Tracheophyta</taxon>
        <taxon>Spermatophyta</taxon>
        <taxon>Magnoliopsida</taxon>
        <taxon>eudicotyledons</taxon>
        <taxon>Gunneridae</taxon>
        <taxon>Pentapetalae</taxon>
        <taxon>asterids</taxon>
        <taxon>lamiids</taxon>
        <taxon>Solanales</taxon>
        <taxon>Solanaceae</taxon>
        <taxon>Solanoideae</taxon>
        <taxon>Datureae</taxon>
        <taxon>Datura</taxon>
    </lineage>
</organism>
<accession>A0ABS8UZK9</accession>
<sequence length="97" mass="10864">MVAIFYLVQNDGNSVEGVSMKHPLAALLEMDYVKASNTGVKLLQQDMIQYPVVGHPKQNHFFGRKALTNSLSELSLEGVYETKFLDSLANKYLNTRS</sequence>
<keyword evidence="2" id="KW-1185">Reference proteome</keyword>
<evidence type="ECO:0000313" key="2">
    <source>
        <dbReference type="Proteomes" id="UP000823775"/>
    </source>
</evidence>